<evidence type="ECO:0000313" key="1">
    <source>
        <dbReference type="EMBL" id="PKR83060.1"/>
    </source>
</evidence>
<dbReference type="EMBL" id="PIQO01000023">
    <property type="protein sequence ID" value="PKR83060.1"/>
    <property type="molecule type" value="Genomic_DNA"/>
</dbReference>
<name>A0A2N3LEK2_9BACI</name>
<accession>A0A2N3LEK2</accession>
<keyword evidence="2" id="KW-1185">Reference proteome</keyword>
<organism evidence="1 2">
    <name type="scientific">Heyndrickxia camelliae</name>
    <dbReference type="NCBI Taxonomy" id="1707093"/>
    <lineage>
        <taxon>Bacteria</taxon>
        <taxon>Bacillati</taxon>
        <taxon>Bacillota</taxon>
        <taxon>Bacilli</taxon>
        <taxon>Bacillales</taxon>
        <taxon>Bacillaceae</taxon>
        <taxon>Heyndrickxia</taxon>
    </lineage>
</organism>
<dbReference type="AlphaFoldDB" id="A0A2N3LEK2"/>
<dbReference type="Proteomes" id="UP000233440">
    <property type="component" value="Unassembled WGS sequence"/>
</dbReference>
<evidence type="ECO:0000313" key="2">
    <source>
        <dbReference type="Proteomes" id="UP000233440"/>
    </source>
</evidence>
<proteinExistence type="predicted"/>
<gene>
    <name evidence="1" type="ORF">CWO92_21220</name>
</gene>
<dbReference type="RefSeq" id="WP_101356205.1">
    <property type="nucleotide sequence ID" value="NZ_PIQO01000023.1"/>
</dbReference>
<protein>
    <submittedName>
        <fullName evidence="1">Uncharacterized protein</fullName>
    </submittedName>
</protein>
<comment type="caution">
    <text evidence="1">The sequence shown here is derived from an EMBL/GenBank/DDBJ whole genome shotgun (WGS) entry which is preliminary data.</text>
</comment>
<dbReference type="OrthoDB" id="2909618at2"/>
<sequence>MPKTKCKLPKMSRFHFIDLMNRASVRTFNKQVYQLKQGLLVQNTTTSEVKRLTDIYYEIRTVRDKKGNVLAKRKNPNSELYKII</sequence>
<reference evidence="1 2" key="1">
    <citation type="submission" date="2017-11" db="EMBL/GenBank/DDBJ databases">
        <title>Bacillus camelliae sp. nov., isolated from pu'er tea.</title>
        <authorList>
            <person name="Niu L."/>
        </authorList>
    </citation>
    <scope>NUCLEOTIDE SEQUENCE [LARGE SCALE GENOMIC DNA]</scope>
    <source>
        <strain evidence="1 2">7578-1</strain>
    </source>
</reference>